<evidence type="ECO:0000256" key="1">
    <source>
        <dbReference type="SAM" id="Phobius"/>
    </source>
</evidence>
<dbReference type="Pfam" id="PF00690">
    <property type="entry name" value="Cation_ATPase_N"/>
    <property type="match status" value="1"/>
</dbReference>
<feature type="transmembrane region" description="Helical" evidence="1">
    <location>
        <begin position="64"/>
        <end position="82"/>
    </location>
</feature>
<evidence type="ECO:0000313" key="3">
    <source>
        <dbReference type="EMBL" id="MBW7953899.1"/>
    </source>
</evidence>
<dbReference type="InterPro" id="IPR059000">
    <property type="entry name" value="ATPase_P-type_domA"/>
</dbReference>
<keyword evidence="1" id="KW-1133">Transmembrane helix</keyword>
<feature type="domain" description="Cation-transporting P-type ATPase N-terminal" evidence="2">
    <location>
        <begin position="1"/>
        <end position="59"/>
    </location>
</feature>
<dbReference type="Gene3D" id="2.70.150.10">
    <property type="entry name" value="Calcium-transporting ATPase, cytoplasmic transduction domain A"/>
    <property type="match status" value="1"/>
</dbReference>
<dbReference type="EMBL" id="JACFOF010000009">
    <property type="protein sequence ID" value="MBW7953899.1"/>
    <property type="molecule type" value="Genomic_DNA"/>
</dbReference>
<dbReference type="InterPro" id="IPR004014">
    <property type="entry name" value="ATPase_P-typ_cation-transptr_N"/>
</dbReference>
<comment type="caution">
    <text evidence="3">The sequence shown here is derived from an EMBL/GenBank/DDBJ whole genome shotgun (WGS) entry which is preliminary data.</text>
</comment>
<organism evidence="3 4">
    <name type="scientific">Candidatus Dojkabacteria bacterium</name>
    <dbReference type="NCBI Taxonomy" id="2099670"/>
    <lineage>
        <taxon>Bacteria</taxon>
        <taxon>Candidatus Dojkabacteria</taxon>
    </lineage>
</organism>
<dbReference type="SUPFAM" id="SSF81653">
    <property type="entry name" value="Calcium ATPase, transduction domain A"/>
    <property type="match status" value="1"/>
</dbReference>
<keyword evidence="1" id="KW-0812">Transmembrane</keyword>
<dbReference type="Gene3D" id="1.20.1110.10">
    <property type="entry name" value="Calcium-transporting ATPase, transmembrane domain"/>
    <property type="match status" value="1"/>
</dbReference>
<dbReference type="Pfam" id="PF00122">
    <property type="entry name" value="E1-E2_ATPase"/>
    <property type="match status" value="1"/>
</dbReference>
<feature type="transmembrane region" description="Helical" evidence="1">
    <location>
        <begin position="41"/>
        <end position="58"/>
    </location>
</feature>
<dbReference type="AlphaFoldDB" id="A0A952DUL3"/>
<feature type="transmembrane region" description="Helical" evidence="1">
    <location>
        <begin position="226"/>
        <end position="244"/>
    </location>
</feature>
<dbReference type="InterPro" id="IPR023298">
    <property type="entry name" value="ATPase_P-typ_TM_dom_sf"/>
</dbReference>
<proteinExistence type="predicted"/>
<dbReference type="PANTHER" id="PTHR42861">
    <property type="entry name" value="CALCIUM-TRANSPORTING ATPASE"/>
    <property type="match status" value="1"/>
</dbReference>
<sequence>MKIEGLTQRQADELLVKHGANILKEPETYGPIKILLDQLKSPLIFVLFIAVALSFSLGEYIDTVFIMIVILINTSLGFFQEYKAQNILKTLKKKVSKKIKVIRDGQTQIIDYTLLVPGDTILLHAGLKVPGDAIIIEESELLVDESILTGESHPVEKSVGDTQLRQEEIKGIHKVFMGSTVVEGYGYAKVYATSDKTQFGKIAESLEDKFDPPTPIRLELQRLSKLVILIVIFITGFVGILGILRNMPLDDVILTSVSLAGGDYSRISPYSPYSYSCPRHE</sequence>
<evidence type="ECO:0000259" key="2">
    <source>
        <dbReference type="SMART" id="SM00831"/>
    </source>
</evidence>
<reference evidence="3" key="1">
    <citation type="journal article" date="2022" name="ISME J.">
        <title>A general approach to explore prokaryotic protein glycosylation reveals the unique surface layer modulation of an anammox bacterium.</title>
        <authorList>
            <person name="Pabst M."/>
            <person name="Grouzdev D.S."/>
            <person name="Lawson C.E."/>
            <person name="Kleikamp H.B.C."/>
            <person name="de Ram C."/>
            <person name="Louwen R."/>
            <person name="Lin Y.M."/>
            <person name="Lucker S."/>
            <person name="van Loosdrecht M.C.M."/>
            <person name="Laureni M."/>
        </authorList>
    </citation>
    <scope>NUCLEOTIDE SEQUENCE</scope>
    <source>
        <strain evidence="3">BROCD043</strain>
    </source>
</reference>
<name>A0A952DUL3_9BACT</name>
<dbReference type="SUPFAM" id="SSF81665">
    <property type="entry name" value="Calcium ATPase, transmembrane domain M"/>
    <property type="match status" value="1"/>
</dbReference>
<protein>
    <recommendedName>
        <fullName evidence="2">Cation-transporting P-type ATPase N-terminal domain-containing protein</fullName>
    </recommendedName>
</protein>
<gene>
    <name evidence="3" type="ORF">H3C67_03855</name>
</gene>
<accession>A0A952DUL3</accession>
<dbReference type="SMART" id="SM00831">
    <property type="entry name" value="Cation_ATPase_N"/>
    <property type="match status" value="1"/>
</dbReference>
<keyword evidence="1" id="KW-0472">Membrane</keyword>
<dbReference type="Proteomes" id="UP000781173">
    <property type="component" value="Unassembled WGS sequence"/>
</dbReference>
<evidence type="ECO:0000313" key="4">
    <source>
        <dbReference type="Proteomes" id="UP000781173"/>
    </source>
</evidence>
<dbReference type="InterPro" id="IPR008250">
    <property type="entry name" value="ATPase_P-typ_transduc_dom_A_sf"/>
</dbReference>